<proteinExistence type="predicted"/>
<organism evidence="2 3">
    <name type="scientific">Methanosarcina mazei Tuc01</name>
    <dbReference type="NCBI Taxonomy" id="1236903"/>
    <lineage>
        <taxon>Archaea</taxon>
        <taxon>Methanobacteriati</taxon>
        <taxon>Methanobacteriota</taxon>
        <taxon>Stenosarchaea group</taxon>
        <taxon>Methanomicrobia</taxon>
        <taxon>Methanosarcinales</taxon>
        <taxon>Methanosarcinaceae</taxon>
        <taxon>Methanosarcina</taxon>
    </lineage>
</organism>
<dbReference type="BioCyc" id="MMAZ1236903:G139K-1479-MONOMER"/>
<dbReference type="HOGENOM" id="CLU_092682_0_0_2"/>
<dbReference type="Proteomes" id="UP000011718">
    <property type="component" value="Chromosome"/>
</dbReference>
<sequence>MKKELTFLKLYHLFLASLLLATLLSPVLFAKPCAAAFIPGNNITLERNGITWDYDEKTTDNEAVLFRRIIDAETGNNDGFVNAWEIRKMEVLLGEKMKKAVEEEPDIKLNSTSEIVELKDIEFWIPEEALGRTYKNSSIINRASVIYGFKEEAGTGTEIWLMGTPDSYVTITLPSGFDAERIEGLNNKSPGFENKRTVLKGNFNSEKNITLWLSENESFKAELQDIEANENKSAENESGTVENSTLNTGDKSESGSLKGFDFSLALPESKKLILFEANSEKHAHRTDST</sequence>
<evidence type="ECO:0000256" key="1">
    <source>
        <dbReference type="SAM" id="MobiDB-lite"/>
    </source>
</evidence>
<dbReference type="EMBL" id="CP004144">
    <property type="protein sequence ID" value="AGF96913.1"/>
    <property type="molecule type" value="Genomic_DNA"/>
</dbReference>
<gene>
    <name evidence="2" type="ORF">MmTuc01_1553</name>
</gene>
<feature type="region of interest" description="Disordered" evidence="1">
    <location>
        <begin position="229"/>
        <end position="257"/>
    </location>
</feature>
<feature type="compositionally biased region" description="Polar residues" evidence="1">
    <location>
        <begin position="239"/>
        <end position="249"/>
    </location>
</feature>
<reference evidence="2 3" key="1">
    <citation type="journal article" date="2013" name="Genome Announc.">
        <title>Complete Genome of a Methanosarcina mazei Strain Isolated from Sediment Samples from an Amazonian Flooded Area.</title>
        <authorList>
            <person name="Assis das Gracas D."/>
            <person name="Thiago Juca Ramos R."/>
            <person name="Vieira Araujo A.C."/>
            <person name="Zahlouth R."/>
            <person name="Ribeiro Carneiro A."/>
            <person name="Souza Lopes T."/>
            <person name="Azevedo Barauna R."/>
            <person name="Azevedo V."/>
            <person name="Cruz Schneider M.P."/>
            <person name="Pellizari V.H."/>
            <person name="Silva A."/>
        </authorList>
    </citation>
    <scope>NUCLEOTIDE SEQUENCE [LARGE SCALE GENOMIC DNA]</scope>
    <source>
        <strain evidence="2 3">Tuc01</strain>
    </source>
</reference>
<protein>
    <submittedName>
        <fullName evidence="2">Uncharacterized protein</fullName>
    </submittedName>
</protein>
<name>M1Q9Q9_METMZ</name>
<evidence type="ECO:0000313" key="3">
    <source>
        <dbReference type="Proteomes" id="UP000011718"/>
    </source>
</evidence>
<dbReference type="KEGG" id="mmaz:MmTuc01_1553"/>
<evidence type="ECO:0000313" key="2">
    <source>
        <dbReference type="EMBL" id="AGF96913.1"/>
    </source>
</evidence>
<accession>M1Q9Q9</accession>
<dbReference type="AlphaFoldDB" id="M1Q9Q9"/>